<dbReference type="FunFam" id="2.60.120.380:FF:000001">
    <property type="entry name" value="Calpain-1 catalytic subunit"/>
    <property type="match status" value="1"/>
</dbReference>
<dbReference type="PANTHER" id="PTHR10183:SF409">
    <property type="entry name" value="CALPAIN-8"/>
    <property type="match status" value="1"/>
</dbReference>
<dbReference type="PROSITE" id="PS00139">
    <property type="entry name" value="THIOL_PROTEASE_CYS"/>
    <property type="match status" value="1"/>
</dbReference>
<feature type="active site" evidence="8 9">
    <location>
        <position position="183"/>
    </location>
</feature>
<dbReference type="RefSeq" id="XP_042563043.1">
    <property type="nucleotide sequence ID" value="XM_042707109.1"/>
</dbReference>
<evidence type="ECO:0000256" key="6">
    <source>
        <dbReference type="ARBA" id="ARBA00022807"/>
    </source>
</evidence>
<dbReference type="InterPro" id="IPR022684">
    <property type="entry name" value="Calpain_cysteine_protease"/>
</dbReference>
<keyword evidence="7" id="KW-0106">Calcium</keyword>
<evidence type="ECO:0000313" key="11">
    <source>
        <dbReference type="Proteomes" id="UP000515152"/>
    </source>
</evidence>
<dbReference type="CDD" id="cd00044">
    <property type="entry name" value="CysPc"/>
    <property type="match status" value="1"/>
</dbReference>
<evidence type="ECO:0000259" key="10">
    <source>
        <dbReference type="PROSITE" id="PS50203"/>
    </source>
</evidence>
<gene>
    <name evidence="12" type="primary">LOC122132274</name>
</gene>
<dbReference type="PROSITE" id="PS50203">
    <property type="entry name" value="CALPAIN_CAT"/>
    <property type="match status" value="1"/>
</dbReference>
<accession>A0A8M1KL00</accession>
<keyword evidence="5 9" id="KW-0378">Hydrolase</keyword>
<sequence>EICTNPQFIVGGAKRTDICQGALGDCWLLAAIASLTLDKDILARVVPQDQSFQDNYAGIFHFQFWQYGEWVDVVIDDRLPVRDGELLFVHSAEGSEFWSALLEKAYAKASGCYESLTGGSTIEGFEDFTGGIAEAFDLTKAPPFLYKIMKKALGHGSLLGCSIDITSVYDTEAKTTMNLVKGHAYSVTAAEEVHLHERPVQLVRIRNPWGQVEWSGAWSDNSSEWDGVRPEEKAKLDYSADDGEFWMSYSDFTHQFSRLEICSLTPDALTSDEVGRWNHYQFEGTWRVGSTAGGCRNNTATFCSNPQFFIHLKEVDDDPHDGEDGCSFLVGLMQKDTRREKMFGRDLNTIGYAIYQVPDEYKGRSNIHLGPDVLLRQRAVAMSHTFANLREMCDRFKLPPGEYVIIPSTFEPHRKGSFVLRVFSEKQAATRWVQRDINAEVDEPEISTTDVDPHFMRLNGQYSGGDSEISAFELQQILNKVISQRTDVKTDGFSLETCHHIISLLDVSFNGLLF</sequence>
<comment type="similarity">
    <text evidence="1">Belongs to the peptidase C2 family.</text>
</comment>
<dbReference type="GO" id="GO:0006508">
    <property type="term" value="P:proteolysis"/>
    <property type="evidence" value="ECO:0007669"/>
    <property type="project" value="UniProtKB-KW"/>
</dbReference>
<keyword evidence="4" id="KW-0677">Repeat</keyword>
<name>A0A8M1KL00_CLUHA</name>
<evidence type="ECO:0000256" key="5">
    <source>
        <dbReference type="ARBA" id="ARBA00022801"/>
    </source>
</evidence>
<evidence type="ECO:0000256" key="1">
    <source>
        <dbReference type="ARBA" id="ARBA00007623"/>
    </source>
</evidence>
<evidence type="ECO:0000256" key="2">
    <source>
        <dbReference type="ARBA" id="ARBA00022670"/>
    </source>
</evidence>
<protein>
    <submittedName>
        <fullName evidence="12">Calpain-2 catalytic subunit-like</fullName>
    </submittedName>
</protein>
<evidence type="ECO:0000313" key="12">
    <source>
        <dbReference type="RefSeq" id="XP_042563043.1"/>
    </source>
</evidence>
<reference evidence="12" key="1">
    <citation type="submission" date="2025-08" db="UniProtKB">
        <authorList>
            <consortium name="RefSeq"/>
        </authorList>
    </citation>
    <scope>IDENTIFICATION</scope>
</reference>
<dbReference type="GeneID" id="122132274"/>
<dbReference type="SMART" id="SM00720">
    <property type="entry name" value="calpain_III"/>
    <property type="match status" value="1"/>
</dbReference>
<keyword evidence="3" id="KW-0479">Metal-binding</keyword>
<feature type="non-terminal residue" evidence="12">
    <location>
        <position position="1"/>
    </location>
</feature>
<dbReference type="FunFam" id="3.90.70.10:FF:000001">
    <property type="entry name" value="Calpain-1 catalytic subunit"/>
    <property type="match status" value="1"/>
</dbReference>
<dbReference type="GO" id="GO:0005737">
    <property type="term" value="C:cytoplasm"/>
    <property type="evidence" value="ECO:0007669"/>
    <property type="project" value="TreeGrafter"/>
</dbReference>
<dbReference type="CDD" id="cd00214">
    <property type="entry name" value="Calpain_III"/>
    <property type="match status" value="1"/>
</dbReference>
<dbReference type="Pfam" id="PF01067">
    <property type="entry name" value="Calpain_III"/>
    <property type="match status" value="1"/>
</dbReference>
<evidence type="ECO:0000256" key="7">
    <source>
        <dbReference type="ARBA" id="ARBA00022837"/>
    </source>
</evidence>
<dbReference type="GO" id="GO:0046872">
    <property type="term" value="F:metal ion binding"/>
    <property type="evidence" value="ECO:0007669"/>
    <property type="project" value="UniProtKB-KW"/>
</dbReference>
<evidence type="ECO:0000256" key="8">
    <source>
        <dbReference type="PIRSR" id="PIRSR622684-1"/>
    </source>
</evidence>
<evidence type="ECO:0000256" key="9">
    <source>
        <dbReference type="PROSITE-ProRule" id="PRU00239"/>
    </source>
</evidence>
<dbReference type="InterPro" id="IPR000169">
    <property type="entry name" value="Pept_cys_AS"/>
</dbReference>
<proteinExistence type="inferred from homology"/>
<organism evidence="11 12">
    <name type="scientific">Clupea harengus</name>
    <name type="common">Atlantic herring</name>
    <dbReference type="NCBI Taxonomy" id="7950"/>
    <lineage>
        <taxon>Eukaryota</taxon>
        <taxon>Metazoa</taxon>
        <taxon>Chordata</taxon>
        <taxon>Craniata</taxon>
        <taxon>Vertebrata</taxon>
        <taxon>Euteleostomi</taxon>
        <taxon>Actinopterygii</taxon>
        <taxon>Neopterygii</taxon>
        <taxon>Teleostei</taxon>
        <taxon>Clupei</taxon>
        <taxon>Clupeiformes</taxon>
        <taxon>Clupeoidei</taxon>
        <taxon>Clupeidae</taxon>
        <taxon>Clupea</taxon>
    </lineage>
</organism>
<dbReference type="Pfam" id="PF00648">
    <property type="entry name" value="Peptidase_C2"/>
    <property type="match status" value="1"/>
</dbReference>
<dbReference type="Proteomes" id="UP000515152">
    <property type="component" value="Unplaced"/>
</dbReference>
<dbReference type="AlphaFoldDB" id="A0A8M1KL00"/>
<evidence type="ECO:0000256" key="3">
    <source>
        <dbReference type="ARBA" id="ARBA00022723"/>
    </source>
</evidence>
<dbReference type="InterPro" id="IPR033883">
    <property type="entry name" value="C2_III"/>
</dbReference>
<dbReference type="PANTHER" id="PTHR10183">
    <property type="entry name" value="CALPAIN"/>
    <property type="match status" value="1"/>
</dbReference>
<dbReference type="KEGG" id="char:122132274"/>
<feature type="active site" evidence="8 9">
    <location>
        <position position="207"/>
    </location>
</feature>
<keyword evidence="2 9" id="KW-0645">Protease</keyword>
<dbReference type="InterPro" id="IPR001300">
    <property type="entry name" value="Peptidase_C2_calpain_cat"/>
</dbReference>
<dbReference type="GO" id="GO:0004198">
    <property type="term" value="F:calcium-dependent cysteine-type endopeptidase activity"/>
    <property type="evidence" value="ECO:0007669"/>
    <property type="project" value="InterPro"/>
</dbReference>
<dbReference type="SMART" id="SM00230">
    <property type="entry name" value="CysPc"/>
    <property type="match status" value="1"/>
</dbReference>
<dbReference type="InterPro" id="IPR022682">
    <property type="entry name" value="Calpain_domain_III"/>
</dbReference>
<feature type="active site" evidence="8 9">
    <location>
        <position position="26"/>
    </location>
</feature>
<evidence type="ECO:0000256" key="4">
    <source>
        <dbReference type="ARBA" id="ARBA00022737"/>
    </source>
</evidence>
<dbReference type="OrthoDB" id="424753at2759"/>
<keyword evidence="6 9" id="KW-0788">Thiol protease</keyword>
<keyword evidence="11" id="KW-1185">Reference proteome</keyword>
<dbReference type="InterPro" id="IPR022683">
    <property type="entry name" value="Calpain_III"/>
</dbReference>
<feature type="domain" description="Calpain catalytic" evidence="10">
    <location>
        <begin position="1"/>
        <end position="265"/>
    </location>
</feature>